<dbReference type="SUPFAM" id="SSF75304">
    <property type="entry name" value="Amidase signature (AS) enzymes"/>
    <property type="match status" value="1"/>
</dbReference>
<proteinExistence type="inferred from homology"/>
<evidence type="ECO:0000256" key="1">
    <source>
        <dbReference type="ARBA" id="ARBA00009199"/>
    </source>
</evidence>
<dbReference type="EMBL" id="JAHMHR010000084">
    <property type="protein sequence ID" value="KAK1657828.1"/>
    <property type="molecule type" value="Genomic_DNA"/>
</dbReference>
<evidence type="ECO:0000313" key="5">
    <source>
        <dbReference type="EMBL" id="KAK1657828.1"/>
    </source>
</evidence>
<keyword evidence="2" id="KW-0378">Hydrolase</keyword>
<comment type="similarity">
    <text evidence="1">Belongs to the amidase family.</text>
</comment>
<name>A0AAJ0EQU5_9PEZI</name>
<comment type="caution">
    <text evidence="5">The sequence shown here is derived from an EMBL/GenBank/DDBJ whole genome shotgun (WGS) entry which is preliminary data.</text>
</comment>
<dbReference type="PANTHER" id="PTHR46072:SF3">
    <property type="entry name" value="AMIDASE"/>
    <property type="match status" value="1"/>
</dbReference>
<dbReference type="AlphaFoldDB" id="A0AAJ0EQU5"/>
<sequence>MPAATEWEAIASRHRSKQQQNIPPEWRLPDDQLAKLQGKGTTEEGRLIARDVAQKSALLTEKELGITGNYNARELLDKIHQKELTSEEVAVAFCKRAALAQQLTSCLTEIFFDEGITRARELDQHFKRTGELLGPLHGLPISLKDSFVIKDHYATVGYVEFLKRPLPTSNSAMVDLLVDAGAVLYCKTNVPQTMMTADSENNIFGRTLNPHKTNLTAGGSTGGEGALVAFRGSILGVGSDIAGSIRIPSLCCGIYGFKQLPSRLIFLGICC</sequence>
<dbReference type="InterPro" id="IPR023631">
    <property type="entry name" value="Amidase_dom"/>
</dbReference>
<accession>A0AAJ0EQU5</accession>
<evidence type="ECO:0000259" key="4">
    <source>
        <dbReference type="Pfam" id="PF01425"/>
    </source>
</evidence>
<dbReference type="PANTHER" id="PTHR46072">
    <property type="entry name" value="AMIDASE-RELATED-RELATED"/>
    <property type="match status" value="1"/>
</dbReference>
<dbReference type="Pfam" id="PF01425">
    <property type="entry name" value="Amidase"/>
    <property type="match status" value="1"/>
</dbReference>
<protein>
    <submittedName>
        <fullName evidence="5">Amidase signature domain-containing protein</fullName>
    </submittedName>
</protein>
<dbReference type="RefSeq" id="XP_060422592.1">
    <property type="nucleotide sequence ID" value="XM_060567436.1"/>
</dbReference>
<gene>
    <name evidence="5" type="ORF">BDP55DRAFT_419187</name>
</gene>
<evidence type="ECO:0000256" key="3">
    <source>
        <dbReference type="SAM" id="MobiDB-lite"/>
    </source>
</evidence>
<feature type="region of interest" description="Disordered" evidence="3">
    <location>
        <begin position="1"/>
        <end position="25"/>
    </location>
</feature>
<dbReference type="GeneID" id="85451962"/>
<reference evidence="5" key="1">
    <citation type="submission" date="2021-06" db="EMBL/GenBank/DDBJ databases">
        <title>Comparative genomics, transcriptomics and evolutionary studies reveal genomic signatures of adaptation to plant cell wall in hemibiotrophic fungi.</title>
        <authorList>
            <consortium name="DOE Joint Genome Institute"/>
            <person name="Baroncelli R."/>
            <person name="Diaz J.F."/>
            <person name="Benocci T."/>
            <person name="Peng M."/>
            <person name="Battaglia E."/>
            <person name="Haridas S."/>
            <person name="Andreopoulos W."/>
            <person name="Labutti K."/>
            <person name="Pangilinan J."/>
            <person name="Floch G.L."/>
            <person name="Makela M.R."/>
            <person name="Henrissat B."/>
            <person name="Grigoriev I.V."/>
            <person name="Crouch J.A."/>
            <person name="De Vries R.P."/>
            <person name="Sukno S.A."/>
            <person name="Thon M.R."/>
        </authorList>
    </citation>
    <scope>NUCLEOTIDE SEQUENCE</scope>
    <source>
        <strain evidence="5">CBS 193.32</strain>
    </source>
</reference>
<keyword evidence="6" id="KW-1185">Reference proteome</keyword>
<dbReference type="GO" id="GO:0016787">
    <property type="term" value="F:hydrolase activity"/>
    <property type="evidence" value="ECO:0007669"/>
    <property type="project" value="UniProtKB-KW"/>
</dbReference>
<evidence type="ECO:0000256" key="2">
    <source>
        <dbReference type="ARBA" id="ARBA00022801"/>
    </source>
</evidence>
<dbReference type="Gene3D" id="3.90.1300.10">
    <property type="entry name" value="Amidase signature (AS) domain"/>
    <property type="match status" value="1"/>
</dbReference>
<dbReference type="InterPro" id="IPR036928">
    <property type="entry name" value="AS_sf"/>
</dbReference>
<evidence type="ECO:0000313" key="6">
    <source>
        <dbReference type="Proteomes" id="UP001224890"/>
    </source>
</evidence>
<organism evidence="5 6">
    <name type="scientific">Colletotrichum godetiae</name>
    <dbReference type="NCBI Taxonomy" id="1209918"/>
    <lineage>
        <taxon>Eukaryota</taxon>
        <taxon>Fungi</taxon>
        <taxon>Dikarya</taxon>
        <taxon>Ascomycota</taxon>
        <taxon>Pezizomycotina</taxon>
        <taxon>Sordariomycetes</taxon>
        <taxon>Hypocreomycetidae</taxon>
        <taxon>Glomerellales</taxon>
        <taxon>Glomerellaceae</taxon>
        <taxon>Colletotrichum</taxon>
        <taxon>Colletotrichum acutatum species complex</taxon>
    </lineage>
</organism>
<dbReference type="Proteomes" id="UP001224890">
    <property type="component" value="Unassembled WGS sequence"/>
</dbReference>
<feature type="domain" description="Amidase" evidence="4">
    <location>
        <begin position="89"/>
        <end position="263"/>
    </location>
</feature>